<evidence type="ECO:0000313" key="3">
    <source>
        <dbReference type="Proteomes" id="UP001549099"/>
    </source>
</evidence>
<gene>
    <name evidence="2" type="ORF">ABID49_001063</name>
</gene>
<organism evidence="2 3">
    <name type="scientific">Bhargavaea ullalensis</name>
    <dbReference type="NCBI Taxonomy" id="1265685"/>
    <lineage>
        <taxon>Bacteria</taxon>
        <taxon>Bacillati</taxon>
        <taxon>Bacillota</taxon>
        <taxon>Bacilli</taxon>
        <taxon>Bacillales</taxon>
        <taxon>Caryophanaceae</taxon>
        <taxon>Bhargavaea</taxon>
    </lineage>
</organism>
<evidence type="ECO:0000259" key="1">
    <source>
        <dbReference type="PROSITE" id="PS50965"/>
    </source>
</evidence>
<feature type="domain" description="NERD" evidence="1">
    <location>
        <begin position="46"/>
        <end position="165"/>
    </location>
</feature>
<sequence length="261" mass="29133">MAERGDSNEEAAYPLFLYATERLLALMDPADPARAKIMAEQTTTSFGHRGEVRADRYVSRSALPEGAIVLHDLHLTIPGNETVQTDTLILTKSVAYVMEVKNIYGVLELEENPARLKRTGSDGKIHYFGSPLIQLNLAIDTLSYWLFMHDIPLPVKGAVFLASKNVDVRFPPRAPIHLATEIPSILKEELTGDDTVTSPTLRWAADVMRKQEDRFHPYPLARYFHVAAGHLFDDPLCNQCTGRIRCGEANRMGICLVCGTR</sequence>
<dbReference type="RefSeq" id="WP_354196086.1">
    <property type="nucleotide sequence ID" value="NZ_JBEPLW010000004.1"/>
</dbReference>
<reference evidence="2 3" key="1">
    <citation type="submission" date="2024-06" db="EMBL/GenBank/DDBJ databases">
        <title>Genomic Encyclopedia of Type Strains, Phase IV (KMG-IV): sequencing the most valuable type-strain genomes for metagenomic binning, comparative biology and taxonomic classification.</title>
        <authorList>
            <person name="Goeker M."/>
        </authorList>
    </citation>
    <scope>NUCLEOTIDE SEQUENCE [LARGE SCALE GENOMIC DNA]</scope>
    <source>
        <strain evidence="2 3">DSM 26128</strain>
    </source>
</reference>
<proteinExistence type="predicted"/>
<dbReference type="Proteomes" id="UP001549099">
    <property type="component" value="Unassembled WGS sequence"/>
</dbReference>
<dbReference type="InterPro" id="IPR011528">
    <property type="entry name" value="NERD"/>
</dbReference>
<evidence type="ECO:0000313" key="2">
    <source>
        <dbReference type="EMBL" id="MET3575179.1"/>
    </source>
</evidence>
<accession>A0ABV2GA81</accession>
<dbReference type="Pfam" id="PF08378">
    <property type="entry name" value="NERD"/>
    <property type="match status" value="1"/>
</dbReference>
<name>A0ABV2GA81_9BACL</name>
<protein>
    <recommendedName>
        <fullName evidence="1">NERD domain-containing protein</fullName>
    </recommendedName>
</protein>
<comment type="caution">
    <text evidence="2">The sequence shown here is derived from an EMBL/GenBank/DDBJ whole genome shotgun (WGS) entry which is preliminary data.</text>
</comment>
<dbReference type="PROSITE" id="PS50965">
    <property type="entry name" value="NERD"/>
    <property type="match status" value="1"/>
</dbReference>
<keyword evidence="3" id="KW-1185">Reference proteome</keyword>
<dbReference type="EMBL" id="JBEPLW010000004">
    <property type="protein sequence ID" value="MET3575179.1"/>
    <property type="molecule type" value="Genomic_DNA"/>
</dbReference>